<gene>
    <name evidence="1" type="ORF">EVAR_43287_1</name>
</gene>
<comment type="caution">
    <text evidence="1">The sequence shown here is derived from an EMBL/GenBank/DDBJ whole genome shotgun (WGS) entry which is preliminary data.</text>
</comment>
<dbReference type="AlphaFoldDB" id="A0A4C1WY08"/>
<evidence type="ECO:0000313" key="2">
    <source>
        <dbReference type="Proteomes" id="UP000299102"/>
    </source>
</evidence>
<organism evidence="1 2">
    <name type="scientific">Eumeta variegata</name>
    <name type="common">Bagworm moth</name>
    <name type="synonym">Eumeta japonica</name>
    <dbReference type="NCBI Taxonomy" id="151549"/>
    <lineage>
        <taxon>Eukaryota</taxon>
        <taxon>Metazoa</taxon>
        <taxon>Ecdysozoa</taxon>
        <taxon>Arthropoda</taxon>
        <taxon>Hexapoda</taxon>
        <taxon>Insecta</taxon>
        <taxon>Pterygota</taxon>
        <taxon>Neoptera</taxon>
        <taxon>Endopterygota</taxon>
        <taxon>Lepidoptera</taxon>
        <taxon>Glossata</taxon>
        <taxon>Ditrysia</taxon>
        <taxon>Tineoidea</taxon>
        <taxon>Psychidae</taxon>
        <taxon>Oiketicinae</taxon>
        <taxon>Eumeta</taxon>
    </lineage>
</organism>
<dbReference type="EMBL" id="BGZK01000690">
    <property type="protein sequence ID" value="GBP56348.1"/>
    <property type="molecule type" value="Genomic_DNA"/>
</dbReference>
<keyword evidence="2" id="KW-1185">Reference proteome</keyword>
<evidence type="ECO:0000313" key="1">
    <source>
        <dbReference type="EMBL" id="GBP56348.1"/>
    </source>
</evidence>
<protein>
    <submittedName>
        <fullName evidence="1">Uncharacterized protein</fullName>
    </submittedName>
</protein>
<dbReference type="OrthoDB" id="431588at2759"/>
<proteinExistence type="predicted"/>
<name>A0A4C1WY08_EUMVA</name>
<accession>A0A4C1WY08</accession>
<dbReference type="Proteomes" id="UP000299102">
    <property type="component" value="Unassembled WGS sequence"/>
</dbReference>
<reference evidence="1 2" key="1">
    <citation type="journal article" date="2019" name="Commun. Biol.">
        <title>The bagworm genome reveals a unique fibroin gene that provides high tensile strength.</title>
        <authorList>
            <person name="Kono N."/>
            <person name="Nakamura H."/>
            <person name="Ohtoshi R."/>
            <person name="Tomita M."/>
            <person name="Numata K."/>
            <person name="Arakawa K."/>
        </authorList>
    </citation>
    <scope>NUCLEOTIDE SEQUENCE [LARGE SCALE GENOMIC DNA]</scope>
</reference>
<sequence length="102" mass="11423">MLKKRWVRRPNVPGCCVADDVVASALPDDWEPQPCGDILNAYLNERAEQHKAVLAELEVALVTVDDDVGARVRGLADDLEGRLRETGREMRQTLEQISKKVI</sequence>